<evidence type="ECO:0000313" key="11">
    <source>
        <dbReference type="Proteomes" id="UP000693946"/>
    </source>
</evidence>
<gene>
    <name evidence="10" type="ORF">JOB18_004575</name>
</gene>
<feature type="signal peptide" evidence="7">
    <location>
        <begin position="1"/>
        <end position="16"/>
    </location>
</feature>
<name>A0AAV6S815_SOLSE</name>
<evidence type="ECO:0000256" key="4">
    <source>
        <dbReference type="ARBA" id="ARBA00022729"/>
    </source>
</evidence>
<feature type="compositionally biased region" description="Low complexity" evidence="6">
    <location>
        <begin position="418"/>
        <end position="447"/>
    </location>
</feature>
<dbReference type="Pfam" id="PF24652">
    <property type="entry name" value="CEP76_C"/>
    <property type="match status" value="1"/>
</dbReference>
<feature type="region of interest" description="Disordered" evidence="6">
    <location>
        <begin position="283"/>
        <end position="328"/>
    </location>
</feature>
<feature type="region of interest" description="Disordered" evidence="6">
    <location>
        <begin position="37"/>
        <end position="136"/>
    </location>
</feature>
<dbReference type="FunFam" id="2.60.120.40:FF:000001">
    <property type="entry name" value="Complement C1q B chain"/>
    <property type="match status" value="1"/>
</dbReference>
<reference evidence="10 11" key="1">
    <citation type="journal article" date="2021" name="Sci. Rep.">
        <title>Chromosome anchoring in Senegalese sole (Solea senegalensis) reveals sex-associated markers and genome rearrangements in flatfish.</title>
        <authorList>
            <person name="Guerrero-Cozar I."/>
            <person name="Gomez-Garrido J."/>
            <person name="Berbel C."/>
            <person name="Martinez-Blanch J.F."/>
            <person name="Alioto T."/>
            <person name="Claros M.G."/>
            <person name="Gagnaire P.A."/>
            <person name="Manchado M."/>
        </authorList>
    </citation>
    <scope>NUCLEOTIDE SEQUENCE [LARGE SCALE GENOMIC DNA]</scope>
    <source>
        <strain evidence="10">Sse05_10M</strain>
    </source>
</reference>
<protein>
    <submittedName>
        <fullName evidence="10">Coiled-coil and C2 domain-containing protein 2A</fullName>
    </submittedName>
</protein>
<dbReference type="Proteomes" id="UP000693946">
    <property type="component" value="Linkage Group LG14"/>
</dbReference>
<feature type="compositionally biased region" description="Basic and acidic residues" evidence="6">
    <location>
        <begin position="358"/>
        <end position="412"/>
    </location>
</feature>
<feature type="compositionally biased region" description="Basic and acidic residues" evidence="6">
    <location>
        <begin position="60"/>
        <end position="78"/>
    </location>
</feature>
<dbReference type="Pfam" id="PF00386">
    <property type="entry name" value="C1q"/>
    <property type="match status" value="1"/>
</dbReference>
<sequence>MWTLMAGVCLCHCVWGQLFETKPKGAPRLICSVPGSPGLPGKPGPSGPPGADGNVGIPGRDGRDGRKGEKGEKGDTGLKGRVGPTGKIGERGDRGPAGKRGPTGEDGDMGPPGPLGREGQKGDKGQRGPRGSGGVCRCGSLLPKSAFSVGITSSYPAENTPIRFNKILFDDGGHYNPQTGKFICAYPGVYYFSYDITLANKHLAIALVQNGQYRVKTFDGNTGNHDVASGSTVMYLNPEDEVWLEIFYNDQNGVTATTSVTLASSSGVRDKLRQKRRALQETLAKSKDEDDEQALVTSTKSSEEKRRPAIKEQEDEDPGETLKRRIQAQREKRKIRLLERSSVQESQDDVEVISTRQLHSDAEERSADRRSAERGSADRRSAERGSADRRSAERGSSECRSADSRSAEKGSFESRSAVRGSSESRSADSRSAVRGSSESRSAERGSSWKAEPTVVSRPPLAALRGLTSGLQSTTGSQHFDSNVTQQLKERLRAARSKAGSFQQEESSSSVETSSRLQSLRDREVSSSFTPDRSPHASLHLSSRVKFRESERQTERGLPTAEEAYNFFTFSFEPDPQDTATESTGRKRRAEEGGSEDEEDGDADEDNQKEDKSQTEEAPLVGDGEEDLLAIEQSSHDFLEVRKAEYVGYGKLLQRERERGLLFTPSYRAVPTSVKLPENMKPRFLEDEGFYVGERPPVSKTNQNILENRVLKMDEGKKWFGDDGRIVALPDPIKESSTRPPLFHMGDDLDPALHTVFRKAVKSKHAHMTMSGAADPEGDYRLDVDVSGLIFSHHPLFSREHVLASRLVQLYDQYLSRQHNNLTGHLTDKLNGLRRALRNMLEIHGGRSLSQVMQHRISDYSLEVRNTRQLRDSEQEKDRTLLKNLVKVWKETKALREFQKFTNTPYKLSLRKASVDRASDEREHEEEILAEVMELEAESEEEYQRKLAEYKMQLSEWKLSRKKQKDKKKTRKKKKKKKKGQLQEDTEEDDEDEEGSGPEEPAVEEEDLPKPEPPEKPDFDSVEQRVREKASRIRRKPGEPVLIPDLSASGNITASELCPRAEVARREEVTRRSLFVKVVYNDKEVSRTDRRSLNSDFRVHFGQIFTLKILNCPQSINLQVFEDTGSSCPLLAQVFVPVPEPSVLTGRVPVEEFEFSSNQRVMFDHEGVGSDVPLSFDADGSNKVTLLTSGKLSCCVSWGVGEDDVPLAPPLSQNQGGVHSGLGRVDAVSYIGASGLYDMKKIADWATQSRLDPNDPKNASIMQLLKVASSGEVTVPDYFRLEQLQEEFNFVSDEELESSRRFRLLRLRKQEVAEFRNFRCVPAQEREVTDKVFQDYEQRLKEGEIIDTKHHLDSHRALVAKYLQKIRESVINRFLLARHHYLLSDLVIEEEIPSIGILGLNLFKLAEPKRPLKPQRKERKKVTAQNLSDGDIKLLVNVIRAYDIPVRRPQSNKPGACPQGVVQGSDWLVSQVLVRPFVEVSFQRSVLQTTTADGPNPCWNEELLLPFSAPNGDYSVASLQSVRDEVFINIFDEVVYETGVNDKDGGTSIHSRAEKHWLGSVKIPFSTIYSQSRIDGTFKVNTPAVLLGYSKERSHSTNSGYDILRSLSEGAFITLFITIEPHLVPGESIREKFDSQEDERLLHASDTFEREAAQSYPDRPCVTTVIDLSGKTVFITRYIRALNPPQELLDAFPDNHQAATTLVARFVSLIPSLPDRVTFSFTCDLWSTCDQFLTLLAGDEEEHAVLLCNYFLFMGKKAWLIIGTAIPEGATAYVLTFEQSRYLIWNPSSGQFYGQYDTFCPLQAVGCLVNADNVWFNIQEHASPMTVNFDVTKANLWKPFFSRAFSHPGLSSVQPEELVYRRTDRAAAAELQDRIEKILKEKMMEWRPRQPTRWNRHCTTTLKHFLPKLEQSGGRDIAEGHRHELQSMLGDNRISGFPLHLPFSEIRPIIEAVHSTGVHNIQSSNVEFALAVYVHPYPNNVLSVWIYLASLVRT</sequence>
<feature type="compositionally biased region" description="Acidic residues" evidence="6">
    <location>
        <begin position="983"/>
        <end position="1006"/>
    </location>
</feature>
<dbReference type="InterPro" id="IPR008160">
    <property type="entry name" value="Collagen"/>
</dbReference>
<dbReference type="InterPro" id="IPR056290">
    <property type="entry name" value="CEPT76/DRC7_peptidase-like_dom"/>
</dbReference>
<dbReference type="Pfam" id="PF17661">
    <property type="entry name" value="DUF5523"/>
    <property type="match status" value="1"/>
</dbReference>
<feature type="compositionally biased region" description="Acidic residues" evidence="6">
    <location>
        <begin position="592"/>
        <end position="607"/>
    </location>
</feature>
<dbReference type="GO" id="GO:1905515">
    <property type="term" value="P:non-motile cilium assembly"/>
    <property type="evidence" value="ECO:0007669"/>
    <property type="project" value="TreeGrafter"/>
</dbReference>
<evidence type="ECO:0000256" key="6">
    <source>
        <dbReference type="SAM" id="MobiDB-lite"/>
    </source>
</evidence>
<keyword evidence="5" id="KW-0176">Collagen</keyword>
<feature type="region of interest" description="Disordered" evidence="6">
    <location>
        <begin position="341"/>
        <end position="622"/>
    </location>
</feature>
<feature type="domain" description="C1q" evidence="9">
    <location>
        <begin position="140"/>
        <end position="276"/>
    </location>
</feature>
<feature type="compositionally biased region" description="Basic and acidic residues" evidence="6">
    <location>
        <begin position="1007"/>
        <end position="1030"/>
    </location>
</feature>
<dbReference type="GO" id="GO:1904491">
    <property type="term" value="P:protein localization to ciliary transition zone"/>
    <property type="evidence" value="ECO:0007669"/>
    <property type="project" value="TreeGrafter"/>
</dbReference>
<feature type="compositionally biased region" description="Basic and acidic residues" evidence="6">
    <location>
        <begin position="545"/>
        <end position="554"/>
    </location>
</feature>
<feature type="domain" description="C2" evidence="8">
    <location>
        <begin position="1415"/>
        <end position="1577"/>
    </location>
</feature>
<dbReference type="Pfam" id="PF24656">
    <property type="entry name" value="CEPT76_peptidase"/>
    <property type="match status" value="1"/>
</dbReference>
<comment type="caution">
    <text evidence="10">The sequence shown here is derived from an EMBL/GenBank/DDBJ whole genome shotgun (WGS) entry which is preliminary data.</text>
</comment>
<comment type="subcellular location">
    <subcellularLocation>
        <location evidence="1">Secreted</location>
        <location evidence="1">Extracellular space</location>
        <location evidence="1">Extracellular matrix</location>
    </subcellularLocation>
</comment>
<evidence type="ECO:0000259" key="8">
    <source>
        <dbReference type="PROSITE" id="PS50004"/>
    </source>
</evidence>
<dbReference type="PROSITE" id="PS50871">
    <property type="entry name" value="C1Q"/>
    <property type="match status" value="1"/>
</dbReference>
<dbReference type="InterPro" id="IPR056288">
    <property type="entry name" value="CEP76_C"/>
</dbReference>
<keyword evidence="3" id="KW-0272">Extracellular matrix</keyword>
<feature type="region of interest" description="Disordered" evidence="6">
    <location>
        <begin position="958"/>
        <end position="1046"/>
    </location>
</feature>
<keyword evidence="4 7" id="KW-0732">Signal</keyword>
<proteinExistence type="predicted"/>
<dbReference type="InterPro" id="IPR001073">
    <property type="entry name" value="C1q_dom"/>
</dbReference>
<evidence type="ECO:0000256" key="2">
    <source>
        <dbReference type="ARBA" id="ARBA00022525"/>
    </source>
</evidence>
<keyword evidence="2" id="KW-0964">Secreted</keyword>
<dbReference type="Pfam" id="PF01391">
    <property type="entry name" value="Collagen"/>
    <property type="match status" value="1"/>
</dbReference>
<keyword evidence="11" id="KW-1185">Reference proteome</keyword>
<dbReference type="EMBL" id="JAGKHQ010000006">
    <property type="protein sequence ID" value="KAG7513322.1"/>
    <property type="molecule type" value="Genomic_DNA"/>
</dbReference>
<feature type="compositionally biased region" description="Basic residues" evidence="6">
    <location>
        <begin position="959"/>
        <end position="979"/>
    </location>
</feature>
<organism evidence="10 11">
    <name type="scientific">Solea senegalensis</name>
    <name type="common">Senegalese sole</name>
    <dbReference type="NCBI Taxonomy" id="28829"/>
    <lineage>
        <taxon>Eukaryota</taxon>
        <taxon>Metazoa</taxon>
        <taxon>Chordata</taxon>
        <taxon>Craniata</taxon>
        <taxon>Vertebrata</taxon>
        <taxon>Euteleostomi</taxon>
        <taxon>Actinopterygii</taxon>
        <taxon>Neopterygii</taxon>
        <taxon>Teleostei</taxon>
        <taxon>Neoteleostei</taxon>
        <taxon>Acanthomorphata</taxon>
        <taxon>Carangaria</taxon>
        <taxon>Pleuronectiformes</taxon>
        <taxon>Pleuronectoidei</taxon>
        <taxon>Soleidae</taxon>
        <taxon>Solea</taxon>
    </lineage>
</organism>
<evidence type="ECO:0000259" key="9">
    <source>
        <dbReference type="PROSITE" id="PS50871"/>
    </source>
</evidence>
<dbReference type="PROSITE" id="PS50004">
    <property type="entry name" value="C2"/>
    <property type="match status" value="1"/>
</dbReference>
<dbReference type="Pfam" id="PF15625">
    <property type="entry name" value="CC2D2AN-C2"/>
    <property type="match status" value="1"/>
</dbReference>
<evidence type="ECO:0000256" key="3">
    <source>
        <dbReference type="ARBA" id="ARBA00022530"/>
    </source>
</evidence>
<evidence type="ECO:0000313" key="10">
    <source>
        <dbReference type="EMBL" id="KAG7513322.1"/>
    </source>
</evidence>
<feature type="compositionally biased region" description="Low complexity" evidence="6">
    <location>
        <begin position="500"/>
        <end position="517"/>
    </location>
</feature>
<dbReference type="PANTHER" id="PTHR20837">
    <property type="entry name" value="CENTROSOMAL PROTEIN-RELATED"/>
    <property type="match status" value="1"/>
</dbReference>
<dbReference type="InterPro" id="IPR041510">
    <property type="entry name" value="DUF5523"/>
</dbReference>
<dbReference type="PANTHER" id="PTHR20837:SF7">
    <property type="entry name" value="COILED-COIL AND C2 DOMAIN-CONTAINING PROTEIN 2A"/>
    <property type="match status" value="1"/>
</dbReference>
<feature type="compositionally biased region" description="Basic and acidic residues" evidence="6">
    <location>
        <begin position="301"/>
        <end position="312"/>
    </location>
</feature>
<dbReference type="SMART" id="SM00239">
    <property type="entry name" value="C2"/>
    <property type="match status" value="1"/>
</dbReference>
<dbReference type="GO" id="GO:0005581">
    <property type="term" value="C:collagen trimer"/>
    <property type="evidence" value="ECO:0007669"/>
    <property type="project" value="UniProtKB-KW"/>
</dbReference>
<feature type="compositionally biased region" description="Polar residues" evidence="6">
    <location>
        <begin position="468"/>
        <end position="486"/>
    </location>
</feature>
<evidence type="ECO:0000256" key="7">
    <source>
        <dbReference type="SAM" id="SignalP"/>
    </source>
</evidence>
<feature type="chain" id="PRO_5043484825" evidence="7">
    <location>
        <begin position="17"/>
        <end position="1993"/>
    </location>
</feature>
<dbReference type="InterPro" id="IPR000008">
    <property type="entry name" value="C2_dom"/>
</dbReference>
<dbReference type="InterPro" id="IPR052434">
    <property type="entry name" value="Tectonic-like_complex_comp"/>
</dbReference>
<dbReference type="GO" id="GO:0035869">
    <property type="term" value="C:ciliary transition zone"/>
    <property type="evidence" value="ECO:0007669"/>
    <property type="project" value="TreeGrafter"/>
</dbReference>
<evidence type="ECO:0000256" key="5">
    <source>
        <dbReference type="ARBA" id="ARBA00023119"/>
    </source>
</evidence>
<evidence type="ECO:0000256" key="1">
    <source>
        <dbReference type="ARBA" id="ARBA00004498"/>
    </source>
</evidence>
<dbReference type="SMART" id="SM00110">
    <property type="entry name" value="C1Q"/>
    <property type="match status" value="1"/>
</dbReference>
<accession>A0AAV6S815</accession>
<dbReference type="InterPro" id="IPR028928">
    <property type="entry name" value="CC2D2AN-C2"/>
</dbReference>